<proteinExistence type="predicted"/>
<gene>
    <name evidence="1" type="ORF">FHU10_0844</name>
</gene>
<reference evidence="1" key="2">
    <citation type="submission" date="2019-08" db="EMBL/GenBank/DDBJ databases">
        <title>Investigation of anaerobic lignin degradation for improved lignocellulosic biofuels.</title>
        <authorList>
            <person name="Deangelis K.PhD."/>
        </authorList>
    </citation>
    <scope>NUCLEOTIDE SEQUENCE [LARGE SCALE GENOMIC DNA]</scope>
    <source>
        <strain evidence="1">128R</strain>
    </source>
</reference>
<dbReference type="EMBL" id="VISQ01000001">
    <property type="protein sequence ID" value="TVZ68412.1"/>
    <property type="molecule type" value="Genomic_DNA"/>
</dbReference>
<dbReference type="AlphaFoldDB" id="A0A559T1C7"/>
<evidence type="ECO:0008006" key="2">
    <source>
        <dbReference type="Google" id="ProtNLM"/>
    </source>
</evidence>
<name>A0A559T1C7_SERFO</name>
<comment type="caution">
    <text evidence="1">The sequence shown here is derived from an EMBL/GenBank/DDBJ whole genome shotgun (WGS) entry which is preliminary data.</text>
</comment>
<sequence>MLDIRYSLTRLYRLATDTRQAVELMGAAAECGATFFDITEVSE</sequence>
<evidence type="ECO:0000313" key="1">
    <source>
        <dbReference type="EMBL" id="TVZ68412.1"/>
    </source>
</evidence>
<accession>A0A559T1C7</accession>
<protein>
    <recommendedName>
        <fullName evidence="2">Sugar phosphate isomerase/epimerase</fullName>
    </recommendedName>
</protein>
<reference evidence="1" key="1">
    <citation type="submission" date="2019-06" db="EMBL/GenBank/DDBJ databases">
        <authorList>
            <person name="Deangelis K."/>
            <person name="Huntemann M."/>
            <person name="Clum A."/>
            <person name="Pillay M."/>
            <person name="Palaniappan K."/>
            <person name="Varghese N."/>
            <person name="Mikhailova N."/>
            <person name="Stamatis D."/>
            <person name="Reddy T."/>
            <person name="Daum C."/>
            <person name="Shapiro N."/>
            <person name="Ivanova N."/>
            <person name="Kyrpides N."/>
            <person name="Woyke T."/>
        </authorList>
    </citation>
    <scope>NUCLEOTIDE SEQUENCE [LARGE SCALE GENOMIC DNA]</scope>
    <source>
        <strain evidence="1">128R</strain>
    </source>
</reference>
<organism evidence="1">
    <name type="scientific">Serratia fonticola</name>
    <dbReference type="NCBI Taxonomy" id="47917"/>
    <lineage>
        <taxon>Bacteria</taxon>
        <taxon>Pseudomonadati</taxon>
        <taxon>Pseudomonadota</taxon>
        <taxon>Gammaproteobacteria</taxon>
        <taxon>Enterobacterales</taxon>
        <taxon>Yersiniaceae</taxon>
        <taxon>Serratia</taxon>
    </lineage>
</organism>